<comment type="caution">
    <text evidence="2">The sequence shown here is derived from an EMBL/GenBank/DDBJ whole genome shotgun (WGS) entry which is preliminary data.</text>
</comment>
<keyword evidence="3" id="KW-1185">Reference proteome</keyword>
<reference evidence="2 3" key="1">
    <citation type="submission" date="2024-02" db="EMBL/GenBank/DDBJ databases">
        <title>Chromosome-scale genome assembly of the rough periwinkle Littorina saxatilis.</title>
        <authorList>
            <person name="De Jode A."/>
            <person name="Faria R."/>
            <person name="Formenti G."/>
            <person name="Sims Y."/>
            <person name="Smith T.P."/>
            <person name="Tracey A."/>
            <person name="Wood J.M.D."/>
            <person name="Zagrodzka Z.B."/>
            <person name="Johannesson K."/>
            <person name="Butlin R.K."/>
            <person name="Leder E.H."/>
        </authorList>
    </citation>
    <scope>NUCLEOTIDE SEQUENCE [LARGE SCALE GENOMIC DNA]</scope>
    <source>
        <strain evidence="2">Snail1</strain>
        <tissue evidence="2">Muscle</tissue>
    </source>
</reference>
<feature type="compositionally biased region" description="Polar residues" evidence="1">
    <location>
        <begin position="236"/>
        <end position="249"/>
    </location>
</feature>
<dbReference type="AlphaFoldDB" id="A0AAN9GB16"/>
<organism evidence="2 3">
    <name type="scientific">Littorina saxatilis</name>
    <dbReference type="NCBI Taxonomy" id="31220"/>
    <lineage>
        <taxon>Eukaryota</taxon>
        <taxon>Metazoa</taxon>
        <taxon>Spiralia</taxon>
        <taxon>Lophotrochozoa</taxon>
        <taxon>Mollusca</taxon>
        <taxon>Gastropoda</taxon>
        <taxon>Caenogastropoda</taxon>
        <taxon>Littorinimorpha</taxon>
        <taxon>Littorinoidea</taxon>
        <taxon>Littorinidae</taxon>
        <taxon>Littorina</taxon>
    </lineage>
</organism>
<evidence type="ECO:0000313" key="3">
    <source>
        <dbReference type="Proteomes" id="UP001374579"/>
    </source>
</evidence>
<name>A0AAN9GB16_9CAEN</name>
<evidence type="ECO:0000313" key="2">
    <source>
        <dbReference type="EMBL" id="KAK7101597.1"/>
    </source>
</evidence>
<evidence type="ECO:0000256" key="1">
    <source>
        <dbReference type="SAM" id="MobiDB-lite"/>
    </source>
</evidence>
<accession>A0AAN9GB16</accession>
<feature type="compositionally biased region" description="Low complexity" evidence="1">
    <location>
        <begin position="186"/>
        <end position="195"/>
    </location>
</feature>
<protein>
    <submittedName>
        <fullName evidence="2">Uncharacterized protein</fullName>
    </submittedName>
</protein>
<proteinExistence type="predicted"/>
<dbReference type="EMBL" id="JBAMIC010000010">
    <property type="protein sequence ID" value="KAK7101597.1"/>
    <property type="molecule type" value="Genomic_DNA"/>
</dbReference>
<feature type="region of interest" description="Disordered" evidence="1">
    <location>
        <begin position="221"/>
        <end position="249"/>
    </location>
</feature>
<sequence length="249" mass="28525">MDRAVSTTMRTRKVIYDDYTHAFYVETRVEALERQVATRAKLTDVLNRSHETRLRNHKKQVDAEKDIFEKKNDRKTSFHKEHLKDQVAHRHVLDGIARSRHDSGSGNRSESHLGHYGLGASKLDIQPLIEQNIKENTSSAKRKRQSMRIQSKRRGVNVFDRTKTTSALLRMKPQVKSRPTSEDVKATQAEEQATKQAKQLILPPITVRWARHHVTEDKGETLQGTRYTGGGDRNGDSTLPTVFVTQGRH</sequence>
<feature type="region of interest" description="Disordered" evidence="1">
    <location>
        <begin position="172"/>
        <end position="195"/>
    </location>
</feature>
<gene>
    <name evidence="2" type="ORF">V1264_019955</name>
</gene>
<dbReference type="Proteomes" id="UP001374579">
    <property type="component" value="Unassembled WGS sequence"/>
</dbReference>